<reference evidence="3 4" key="1">
    <citation type="submission" date="2021-08" db="EMBL/GenBank/DDBJ databases">
        <title>Streptomyces sp. PTM05 isolated from lichen.</title>
        <authorList>
            <person name="Somphong A."/>
            <person name="Phongsopitanun W."/>
            <person name="Tanasupawat S."/>
        </authorList>
    </citation>
    <scope>NUCLEOTIDE SEQUENCE [LARGE SCALE GENOMIC DNA]</scope>
    <source>
        <strain evidence="3 4">Ptm05</strain>
    </source>
</reference>
<sequence length="165" mass="17687">MAAVAAFGLAGLAVPGAASGAARGPAAFAPEGGIVQDGTYVLVNASTGRCLDDSVAYGLRTFVCNNQSFQQWRLHGLNEAGTLWTLTNLNTHRCVDDSVAYHLRSFGCNNQAFQRFWVGADSRTGTPIAWFQNQTTTGCMNDDPRVGLQSAGCDGRNTEKWELEH</sequence>
<dbReference type="PROSITE" id="PS50231">
    <property type="entry name" value="RICIN_B_LECTIN"/>
    <property type="match status" value="1"/>
</dbReference>
<dbReference type="InterPro" id="IPR000772">
    <property type="entry name" value="Ricin_B_lectin"/>
</dbReference>
<feature type="domain" description="Ricin B lectin" evidence="2">
    <location>
        <begin position="36"/>
        <end position="96"/>
    </location>
</feature>
<proteinExistence type="predicted"/>
<dbReference type="RefSeq" id="WP_222977425.1">
    <property type="nucleotide sequence ID" value="NZ_JAINVZ010000007.1"/>
</dbReference>
<dbReference type="SUPFAM" id="SSF50370">
    <property type="entry name" value="Ricin B-like lectins"/>
    <property type="match status" value="1"/>
</dbReference>
<dbReference type="InterPro" id="IPR035992">
    <property type="entry name" value="Ricin_B-like_lectins"/>
</dbReference>
<keyword evidence="1" id="KW-0732">Signal</keyword>
<evidence type="ECO:0000256" key="1">
    <source>
        <dbReference type="SAM" id="SignalP"/>
    </source>
</evidence>
<dbReference type="Gene3D" id="2.80.10.50">
    <property type="match status" value="1"/>
</dbReference>
<feature type="signal peptide" evidence="1">
    <location>
        <begin position="1"/>
        <end position="20"/>
    </location>
</feature>
<comment type="caution">
    <text evidence="3">The sequence shown here is derived from an EMBL/GenBank/DDBJ whole genome shotgun (WGS) entry which is preliminary data.</text>
</comment>
<organism evidence="3 4">
    <name type="scientific">Streptantibioticus parmotrematis</name>
    <dbReference type="NCBI Taxonomy" id="2873249"/>
    <lineage>
        <taxon>Bacteria</taxon>
        <taxon>Bacillati</taxon>
        <taxon>Actinomycetota</taxon>
        <taxon>Actinomycetes</taxon>
        <taxon>Kitasatosporales</taxon>
        <taxon>Streptomycetaceae</taxon>
        <taxon>Streptantibioticus</taxon>
    </lineage>
</organism>
<gene>
    <name evidence="3" type="ORF">K7472_13255</name>
</gene>
<feature type="chain" id="PRO_5045444653" evidence="1">
    <location>
        <begin position="21"/>
        <end position="165"/>
    </location>
</feature>
<dbReference type="Proteomes" id="UP001198565">
    <property type="component" value="Unassembled WGS sequence"/>
</dbReference>
<protein>
    <submittedName>
        <fullName evidence="3">RICIN domain-containing protein</fullName>
    </submittedName>
</protein>
<evidence type="ECO:0000313" key="3">
    <source>
        <dbReference type="EMBL" id="MBY8885814.1"/>
    </source>
</evidence>
<keyword evidence="4" id="KW-1185">Reference proteome</keyword>
<dbReference type="EMBL" id="JAINVZ010000007">
    <property type="protein sequence ID" value="MBY8885814.1"/>
    <property type="molecule type" value="Genomic_DNA"/>
</dbReference>
<evidence type="ECO:0000313" key="4">
    <source>
        <dbReference type="Proteomes" id="UP001198565"/>
    </source>
</evidence>
<dbReference type="CDD" id="cd23415">
    <property type="entry name" value="beta-trefoil_Ricin_AH"/>
    <property type="match status" value="1"/>
</dbReference>
<dbReference type="Pfam" id="PF14200">
    <property type="entry name" value="RicinB_lectin_2"/>
    <property type="match status" value="1"/>
</dbReference>
<evidence type="ECO:0000259" key="2">
    <source>
        <dbReference type="Pfam" id="PF14200"/>
    </source>
</evidence>
<name>A0ABS7QSZ0_9ACTN</name>
<accession>A0ABS7QSZ0</accession>